<organism evidence="2 3">
    <name type="scientific">Saccharothrix mutabilis subsp. mutabilis</name>
    <dbReference type="NCBI Taxonomy" id="66855"/>
    <lineage>
        <taxon>Bacteria</taxon>
        <taxon>Bacillati</taxon>
        <taxon>Actinomycetota</taxon>
        <taxon>Actinomycetes</taxon>
        <taxon>Pseudonocardiales</taxon>
        <taxon>Pseudonocardiaceae</taxon>
        <taxon>Saccharothrix</taxon>
    </lineage>
</organism>
<dbReference type="Proteomes" id="UP001500416">
    <property type="component" value="Unassembled WGS sequence"/>
</dbReference>
<sequence length="68" mass="7447">MSLMTAREAGKEGQLGNSVGIYLCADLACSLYLRGKRDAGPGGRIHEACRWRRRPRARPRTSARSSNG</sequence>
<dbReference type="EMBL" id="BAAABU010000029">
    <property type="protein sequence ID" value="GAA0259843.1"/>
    <property type="molecule type" value="Genomic_DNA"/>
</dbReference>
<comment type="caution">
    <text evidence="2">The sequence shown here is derived from an EMBL/GenBank/DDBJ whole genome shotgun (WGS) entry which is preliminary data.</text>
</comment>
<evidence type="ECO:0000259" key="1">
    <source>
        <dbReference type="Pfam" id="PF16571"/>
    </source>
</evidence>
<feature type="domain" description="Elongation factor G-binding protein C-terminal treble-clef zinc-finger" evidence="1">
    <location>
        <begin position="2"/>
        <end position="59"/>
    </location>
</feature>
<keyword evidence="3" id="KW-1185">Reference proteome</keyword>
<gene>
    <name evidence="2" type="ORF">GCM10010492_70990</name>
</gene>
<name>A0ABP3EFS2_9PSEU</name>
<accession>A0ABP3EFS2</accession>
<dbReference type="InterPro" id="IPR032330">
    <property type="entry name" value="EF-G-binding_C"/>
</dbReference>
<evidence type="ECO:0000313" key="3">
    <source>
        <dbReference type="Proteomes" id="UP001500416"/>
    </source>
</evidence>
<dbReference type="Pfam" id="PF16571">
    <property type="entry name" value="FBP_C"/>
    <property type="match status" value="1"/>
</dbReference>
<proteinExistence type="predicted"/>
<evidence type="ECO:0000313" key="2">
    <source>
        <dbReference type="EMBL" id="GAA0259843.1"/>
    </source>
</evidence>
<reference evidence="3" key="1">
    <citation type="journal article" date="2019" name="Int. J. Syst. Evol. Microbiol.">
        <title>The Global Catalogue of Microorganisms (GCM) 10K type strain sequencing project: providing services to taxonomists for standard genome sequencing and annotation.</title>
        <authorList>
            <consortium name="The Broad Institute Genomics Platform"/>
            <consortium name="The Broad Institute Genome Sequencing Center for Infectious Disease"/>
            <person name="Wu L."/>
            <person name="Ma J."/>
        </authorList>
    </citation>
    <scope>NUCLEOTIDE SEQUENCE [LARGE SCALE GENOMIC DNA]</scope>
    <source>
        <strain evidence="3">JCM 3380</strain>
    </source>
</reference>
<protein>
    <recommendedName>
        <fullName evidence="1">Elongation factor G-binding protein C-terminal treble-clef zinc-finger domain-containing protein</fullName>
    </recommendedName>
</protein>